<dbReference type="AlphaFoldDB" id="A0A381UCG5"/>
<proteinExistence type="predicted"/>
<organism evidence="4">
    <name type="scientific">marine metagenome</name>
    <dbReference type="NCBI Taxonomy" id="408172"/>
    <lineage>
        <taxon>unclassified sequences</taxon>
        <taxon>metagenomes</taxon>
        <taxon>ecological metagenomes</taxon>
    </lineage>
</organism>
<accession>A0A381UCG5</accession>
<evidence type="ECO:0000259" key="3">
    <source>
        <dbReference type="SMART" id="SM00563"/>
    </source>
</evidence>
<reference evidence="4" key="1">
    <citation type="submission" date="2018-05" db="EMBL/GenBank/DDBJ databases">
        <authorList>
            <person name="Lanie J.A."/>
            <person name="Ng W.-L."/>
            <person name="Kazmierczak K.M."/>
            <person name="Andrzejewski T.M."/>
            <person name="Davidsen T.M."/>
            <person name="Wayne K.J."/>
            <person name="Tettelin H."/>
            <person name="Glass J.I."/>
            <person name="Rusch D."/>
            <person name="Podicherti R."/>
            <person name="Tsui H.-C.T."/>
            <person name="Winkler M.E."/>
        </authorList>
    </citation>
    <scope>NUCLEOTIDE SEQUENCE</scope>
</reference>
<feature type="domain" description="Phospholipid/glycerol acyltransferase" evidence="3">
    <location>
        <begin position="50"/>
        <end position="164"/>
    </location>
</feature>
<evidence type="ECO:0000256" key="1">
    <source>
        <dbReference type="ARBA" id="ARBA00022679"/>
    </source>
</evidence>
<dbReference type="PANTHER" id="PTHR10434">
    <property type="entry name" value="1-ACYL-SN-GLYCEROL-3-PHOSPHATE ACYLTRANSFERASE"/>
    <property type="match status" value="1"/>
</dbReference>
<feature type="non-terminal residue" evidence="4">
    <location>
        <position position="1"/>
    </location>
</feature>
<dbReference type="GO" id="GO:0006654">
    <property type="term" value="P:phosphatidic acid biosynthetic process"/>
    <property type="evidence" value="ECO:0007669"/>
    <property type="project" value="TreeGrafter"/>
</dbReference>
<dbReference type="InterPro" id="IPR002123">
    <property type="entry name" value="Plipid/glycerol_acylTrfase"/>
</dbReference>
<dbReference type="EMBL" id="UINC01006164">
    <property type="protein sequence ID" value="SVA25870.1"/>
    <property type="molecule type" value="Genomic_DNA"/>
</dbReference>
<keyword evidence="1" id="KW-0808">Transferase</keyword>
<dbReference type="SMART" id="SM00563">
    <property type="entry name" value="PlsC"/>
    <property type="match status" value="1"/>
</dbReference>
<dbReference type="PANTHER" id="PTHR10434:SF11">
    <property type="entry name" value="1-ACYL-SN-GLYCEROL-3-PHOSPHATE ACYLTRANSFERASE"/>
    <property type="match status" value="1"/>
</dbReference>
<evidence type="ECO:0000256" key="2">
    <source>
        <dbReference type="ARBA" id="ARBA00023315"/>
    </source>
</evidence>
<keyword evidence="2" id="KW-0012">Acyltransferase</keyword>
<sequence length="216" mass="24343">VGGGYLFLLLFIHPEKLHPFARIICRILLTTGGQWLSVRGTPPPKKGQPYLYLFNHQSLFDSFMLAAAIPHYITAVGANKQFSWPVWGYLVRRYGVIPIKRRKLKAAIHSLHLAEEAVQKGTSFIISPEGTRTLTGEMGQFKKGAFHVAKNTGITIVPVGIQGAFDAKNKNDWRLTPGILTLHFGELIKKEEYNNMTVEQLRDFTRNKISELIQSN</sequence>
<name>A0A381UCG5_9ZZZZ</name>
<dbReference type="Pfam" id="PF01553">
    <property type="entry name" value="Acyltransferase"/>
    <property type="match status" value="1"/>
</dbReference>
<dbReference type="CDD" id="cd07989">
    <property type="entry name" value="LPLAT_AGPAT-like"/>
    <property type="match status" value="1"/>
</dbReference>
<dbReference type="GO" id="GO:0003841">
    <property type="term" value="F:1-acylglycerol-3-phosphate O-acyltransferase activity"/>
    <property type="evidence" value="ECO:0007669"/>
    <property type="project" value="TreeGrafter"/>
</dbReference>
<evidence type="ECO:0000313" key="4">
    <source>
        <dbReference type="EMBL" id="SVA25870.1"/>
    </source>
</evidence>
<dbReference type="SUPFAM" id="SSF69593">
    <property type="entry name" value="Glycerol-3-phosphate (1)-acyltransferase"/>
    <property type="match status" value="1"/>
</dbReference>
<gene>
    <name evidence="4" type="ORF">METZ01_LOCUS78724</name>
</gene>
<protein>
    <recommendedName>
        <fullName evidence="3">Phospholipid/glycerol acyltransferase domain-containing protein</fullName>
    </recommendedName>
</protein>